<reference evidence="1" key="1">
    <citation type="journal article" date="2020" name="Stud. Mycol.">
        <title>101 Dothideomycetes genomes: a test case for predicting lifestyles and emergence of pathogens.</title>
        <authorList>
            <person name="Haridas S."/>
            <person name="Albert R."/>
            <person name="Binder M."/>
            <person name="Bloem J."/>
            <person name="Labutti K."/>
            <person name="Salamov A."/>
            <person name="Andreopoulos B."/>
            <person name="Baker S."/>
            <person name="Barry K."/>
            <person name="Bills G."/>
            <person name="Bluhm B."/>
            <person name="Cannon C."/>
            <person name="Castanera R."/>
            <person name="Culley D."/>
            <person name="Daum C."/>
            <person name="Ezra D."/>
            <person name="Gonzalez J."/>
            <person name="Henrissat B."/>
            <person name="Kuo A."/>
            <person name="Liang C."/>
            <person name="Lipzen A."/>
            <person name="Lutzoni F."/>
            <person name="Magnuson J."/>
            <person name="Mondo S."/>
            <person name="Nolan M."/>
            <person name="Ohm R."/>
            <person name="Pangilinan J."/>
            <person name="Park H.-J."/>
            <person name="Ramirez L."/>
            <person name="Alfaro M."/>
            <person name="Sun H."/>
            <person name="Tritt A."/>
            <person name="Yoshinaga Y."/>
            <person name="Zwiers L.-H."/>
            <person name="Turgeon B."/>
            <person name="Goodwin S."/>
            <person name="Spatafora J."/>
            <person name="Crous P."/>
            <person name="Grigoriev I."/>
        </authorList>
    </citation>
    <scope>NUCLEOTIDE SEQUENCE</scope>
    <source>
        <strain evidence="1">ATCC 200398</strain>
    </source>
</reference>
<keyword evidence="2" id="KW-1185">Reference proteome</keyword>
<evidence type="ECO:0000313" key="1">
    <source>
        <dbReference type="EMBL" id="KAF2463122.1"/>
    </source>
</evidence>
<sequence>MRLLYRSSHGDLTFADYLHDSVPAYAILSHTWGKDEEEVTFQDIKNGSGRHKEGYEKTKFCGEQAARDGLQYFWVDTCCTIQTHHRRQ</sequence>
<protein>
    <submittedName>
        <fullName evidence="1">HET-domain-containing protein</fullName>
    </submittedName>
</protein>
<proteinExistence type="predicted"/>
<name>A0ACB6Q9S6_9PLEO</name>
<comment type="caution">
    <text evidence="1">The sequence shown here is derived from an EMBL/GenBank/DDBJ whole genome shotgun (WGS) entry which is preliminary data.</text>
</comment>
<organism evidence="1 2">
    <name type="scientific">Lindgomyces ingoldianus</name>
    <dbReference type="NCBI Taxonomy" id="673940"/>
    <lineage>
        <taxon>Eukaryota</taxon>
        <taxon>Fungi</taxon>
        <taxon>Dikarya</taxon>
        <taxon>Ascomycota</taxon>
        <taxon>Pezizomycotina</taxon>
        <taxon>Dothideomycetes</taxon>
        <taxon>Pleosporomycetidae</taxon>
        <taxon>Pleosporales</taxon>
        <taxon>Lindgomycetaceae</taxon>
        <taxon>Lindgomyces</taxon>
    </lineage>
</organism>
<accession>A0ACB6Q9S6</accession>
<dbReference type="Proteomes" id="UP000799755">
    <property type="component" value="Unassembled WGS sequence"/>
</dbReference>
<evidence type="ECO:0000313" key="2">
    <source>
        <dbReference type="Proteomes" id="UP000799755"/>
    </source>
</evidence>
<feature type="non-terminal residue" evidence="1">
    <location>
        <position position="88"/>
    </location>
</feature>
<gene>
    <name evidence="1" type="ORF">BDR25DRAFT_273432</name>
</gene>
<dbReference type="EMBL" id="MU003553">
    <property type="protein sequence ID" value="KAF2463122.1"/>
    <property type="molecule type" value="Genomic_DNA"/>
</dbReference>